<reference evidence="1 2" key="1">
    <citation type="submission" date="2010-08" db="EMBL/GenBank/DDBJ databases">
        <authorList>
            <consortium name="US DOE Joint Genome Institute (JGI-PGF)"/>
            <person name="Lucas S."/>
            <person name="Copeland A."/>
            <person name="Lapidus A."/>
            <person name="Cheng J.-F."/>
            <person name="Bruce D."/>
            <person name="Goodwin L."/>
            <person name="Pitluck S."/>
            <person name="Land M.L."/>
            <person name="Hauser L."/>
            <person name="Chang Y.-J."/>
            <person name="Anderson I.J."/>
            <person name="Johnson E."/>
            <person name="Mulhopadhyay B."/>
            <person name="Kyrpides N."/>
            <person name="Woyke T.J."/>
        </authorList>
    </citation>
    <scope>NUCLEOTIDE SEQUENCE [LARGE SCALE GENOMIC DNA]</scope>
    <source>
        <strain evidence="1 2">6</strain>
    </source>
</reference>
<dbReference type="Pfam" id="PF14386">
    <property type="entry name" value="DUF4417"/>
    <property type="match status" value="1"/>
</dbReference>
<keyword evidence="2" id="KW-1185">Reference proteome</keyword>
<evidence type="ECO:0008006" key="3">
    <source>
        <dbReference type="Google" id="ProtNLM"/>
    </source>
</evidence>
<dbReference type="STRING" id="633697.EubceDRAFT1_1620"/>
<gene>
    <name evidence="1" type="ORF">EubceDRAFT1_1620</name>
</gene>
<accession>I5AUD6</accession>
<organism evidence="1 2">
    <name type="scientific">Eubacterium cellulosolvens (strain ATCC 43171 / JCM 9499 / 6)</name>
    <name type="common">Cillobacterium cellulosolvens</name>
    <dbReference type="NCBI Taxonomy" id="633697"/>
    <lineage>
        <taxon>Bacteria</taxon>
        <taxon>Bacillati</taxon>
        <taxon>Bacillota</taxon>
        <taxon>Clostridia</taxon>
        <taxon>Eubacteriales</taxon>
        <taxon>Eubacteriaceae</taxon>
        <taxon>Eubacterium</taxon>
    </lineage>
</organism>
<name>I5AUD6_EUBC6</name>
<sequence>MSQINGARAGCRDVFHAFLVEKAEYDGFLEIPRLDFSDEKPKKLISFTKALKSTDFDCWVHFYQDDASFERIWNQPRTYLPILKKFAGVISPDFSLYRDMPLVMQYWNIFRNRAIGRWLQDNGVKVIPNVRWGDRRSHVPCCYGVSHGGTVAVGSHGCVKILEDRAFFQEGLEYVVSTLRPKTIVVYGSAPDYIFEKYRNQGIAILQFDSEYAVSRREEDA</sequence>
<reference evidence="1 2" key="2">
    <citation type="submission" date="2012-02" db="EMBL/GenBank/DDBJ databases">
        <title>Improved High-Quality Draft sequence of Eubacterium cellulosolvens 6.</title>
        <authorList>
            <consortium name="US DOE Joint Genome Institute"/>
            <person name="Lucas S."/>
            <person name="Han J."/>
            <person name="Lapidus A."/>
            <person name="Cheng J.-F."/>
            <person name="Goodwin L."/>
            <person name="Pitluck S."/>
            <person name="Peters L."/>
            <person name="Mikhailova N."/>
            <person name="Gu W."/>
            <person name="Detter J.C."/>
            <person name="Han C."/>
            <person name="Tapia R."/>
            <person name="Land M."/>
            <person name="Hauser L."/>
            <person name="Kyrpides N."/>
            <person name="Ivanova N."/>
            <person name="Pagani I."/>
            <person name="Johnson E."/>
            <person name="Mukhopadhyay B."/>
            <person name="Anderson I."/>
            <person name="Woyke T."/>
        </authorList>
    </citation>
    <scope>NUCLEOTIDE SEQUENCE [LARGE SCALE GENOMIC DNA]</scope>
    <source>
        <strain evidence="1 2">6</strain>
    </source>
</reference>
<dbReference type="Proteomes" id="UP000005753">
    <property type="component" value="Chromosome"/>
</dbReference>
<evidence type="ECO:0000313" key="2">
    <source>
        <dbReference type="Proteomes" id="UP000005753"/>
    </source>
</evidence>
<dbReference type="InterPro" id="IPR025530">
    <property type="entry name" value="DUF4417"/>
</dbReference>
<dbReference type="eggNOG" id="ENOG502ZC0W">
    <property type="taxonomic scope" value="Bacteria"/>
</dbReference>
<dbReference type="AlphaFoldDB" id="I5AUD6"/>
<protein>
    <recommendedName>
        <fullName evidence="3">DUF4417 domain-containing protein</fullName>
    </recommendedName>
</protein>
<proteinExistence type="predicted"/>
<dbReference type="HOGENOM" id="CLU_100122_0_0_9"/>
<dbReference type="OrthoDB" id="9800801at2"/>
<evidence type="ECO:0000313" key="1">
    <source>
        <dbReference type="EMBL" id="EIM57409.1"/>
    </source>
</evidence>
<dbReference type="EMBL" id="CM001487">
    <property type="protein sequence ID" value="EIM57409.1"/>
    <property type="molecule type" value="Genomic_DNA"/>
</dbReference>